<feature type="domain" description="THIF-type NAD/FAD binding fold" evidence="1">
    <location>
        <begin position="11"/>
        <end position="155"/>
    </location>
</feature>
<dbReference type="SUPFAM" id="SSF69572">
    <property type="entry name" value="Activating enzymes of the ubiquitin-like proteins"/>
    <property type="match status" value="1"/>
</dbReference>
<dbReference type="Proteomes" id="UP001317742">
    <property type="component" value="Chromosome"/>
</dbReference>
<evidence type="ECO:0000313" key="2">
    <source>
        <dbReference type="EMBL" id="BDQ36677.1"/>
    </source>
</evidence>
<sequence>MNRTEQGIAAYLGKDRLAFLQTVSVGIAGAGGLGSNCAMHLVRSGFKRFVLVDFDRIEPSNLNRQAYIAQQVGEYKVEALAANLLAVNPDLDLEPCIGKVTGEDMAELFAECDVVVEAFDDPEAKKALVETLLPKGVLVVAASGMGGTGNSDAMITRKVRDNFYLIGDGVTECTDENPPFSPRVGIAAAKQADVVLSYFLNRYEAEGGK</sequence>
<dbReference type="InterPro" id="IPR012729">
    <property type="entry name" value="ThiF_fam2"/>
</dbReference>
<reference evidence="2 3" key="1">
    <citation type="submission" date="2022-08" db="EMBL/GenBank/DDBJ databases">
        <title>Genome Sequence of the sulphate-reducing bacterium, Pseudodesulfovibrio sp. SYK.</title>
        <authorList>
            <person name="Kondo R."/>
            <person name="Kataoka T."/>
        </authorList>
    </citation>
    <scope>NUCLEOTIDE SEQUENCE [LARGE SCALE GENOMIC DNA]</scope>
    <source>
        <strain evidence="2 3">SYK</strain>
    </source>
</reference>
<dbReference type="Gene3D" id="3.40.50.720">
    <property type="entry name" value="NAD(P)-binding Rossmann-like Domain"/>
    <property type="match status" value="1"/>
</dbReference>
<dbReference type="PANTHER" id="PTHR43267">
    <property type="entry name" value="TRNA THREONYLCARBAMOYLADENOSINE DEHYDRATASE"/>
    <property type="match status" value="1"/>
</dbReference>
<dbReference type="RefSeq" id="WP_281762568.1">
    <property type="nucleotide sequence ID" value="NZ_AP026709.1"/>
</dbReference>
<name>A0ABN6S2Y9_9BACT</name>
<dbReference type="InterPro" id="IPR000594">
    <property type="entry name" value="ThiF_NAD_FAD-bd"/>
</dbReference>
<gene>
    <name evidence="2" type="ORF">SYK_10370</name>
</gene>
<dbReference type="NCBIfam" id="NF006395">
    <property type="entry name" value="PRK08644.1"/>
    <property type="match status" value="1"/>
</dbReference>
<evidence type="ECO:0000313" key="3">
    <source>
        <dbReference type="Proteomes" id="UP001317742"/>
    </source>
</evidence>
<organism evidence="2 3">
    <name type="scientific">Pseudodesulfovibrio nedwellii</name>
    <dbReference type="NCBI Taxonomy" id="2973072"/>
    <lineage>
        <taxon>Bacteria</taxon>
        <taxon>Pseudomonadati</taxon>
        <taxon>Thermodesulfobacteriota</taxon>
        <taxon>Desulfovibrionia</taxon>
        <taxon>Desulfovibrionales</taxon>
        <taxon>Desulfovibrionaceae</taxon>
    </lineage>
</organism>
<proteinExistence type="predicted"/>
<dbReference type="InterPro" id="IPR045886">
    <property type="entry name" value="ThiF/MoeB/HesA"/>
</dbReference>
<protein>
    <submittedName>
        <fullName evidence="2">Thiamine biosynthesis protein ThiF</fullName>
    </submittedName>
</protein>
<dbReference type="PANTHER" id="PTHR43267:SF3">
    <property type="entry name" value="THIF PROTEIN"/>
    <property type="match status" value="1"/>
</dbReference>
<dbReference type="EMBL" id="AP026709">
    <property type="protein sequence ID" value="BDQ36677.1"/>
    <property type="molecule type" value="Genomic_DNA"/>
</dbReference>
<dbReference type="InterPro" id="IPR035985">
    <property type="entry name" value="Ubiquitin-activating_enz"/>
</dbReference>
<keyword evidence="3" id="KW-1185">Reference proteome</keyword>
<evidence type="ECO:0000259" key="1">
    <source>
        <dbReference type="Pfam" id="PF00899"/>
    </source>
</evidence>
<dbReference type="Pfam" id="PF00899">
    <property type="entry name" value="ThiF"/>
    <property type="match status" value="1"/>
</dbReference>
<dbReference type="NCBIfam" id="TIGR02354">
    <property type="entry name" value="thiF_fam2"/>
    <property type="match status" value="1"/>
</dbReference>
<accession>A0ABN6S2Y9</accession>